<proteinExistence type="predicted"/>
<feature type="transmembrane region" description="Helical" evidence="5">
    <location>
        <begin position="162"/>
        <end position="180"/>
    </location>
</feature>
<comment type="subcellular location">
    <subcellularLocation>
        <location evidence="1">Cell membrane</location>
        <topology evidence="1">Multi-pass membrane protein</topology>
    </subcellularLocation>
</comment>
<dbReference type="PROSITE" id="PS50929">
    <property type="entry name" value="ABC_TM1F"/>
    <property type="match status" value="1"/>
</dbReference>
<evidence type="ECO:0000259" key="7">
    <source>
        <dbReference type="PROSITE" id="PS50929"/>
    </source>
</evidence>
<accession>A0ABU7S5B1</accession>
<name>A0ABU7S5B1_9ACTN</name>
<protein>
    <submittedName>
        <fullName evidence="8">ABC transporter ATP-binding protein</fullName>
    </submittedName>
</protein>
<evidence type="ECO:0000256" key="3">
    <source>
        <dbReference type="ARBA" id="ARBA00022989"/>
    </source>
</evidence>
<feature type="domain" description="ABC transmembrane type-1" evidence="7">
    <location>
        <begin position="24"/>
        <end position="305"/>
    </location>
</feature>
<dbReference type="RefSeq" id="WP_331218757.1">
    <property type="nucleotide sequence ID" value="NZ_JAZGQK010000048.1"/>
</dbReference>
<evidence type="ECO:0000256" key="1">
    <source>
        <dbReference type="ARBA" id="ARBA00004651"/>
    </source>
</evidence>
<comment type="caution">
    <text evidence="8">The sequence shown here is derived from an EMBL/GenBank/DDBJ whole genome shotgun (WGS) entry which is preliminary data.</text>
</comment>
<keyword evidence="4 5" id="KW-0472">Membrane</keyword>
<dbReference type="PROSITE" id="PS00211">
    <property type="entry name" value="ABC_TRANSPORTER_1"/>
    <property type="match status" value="1"/>
</dbReference>
<dbReference type="InterPro" id="IPR027417">
    <property type="entry name" value="P-loop_NTPase"/>
</dbReference>
<dbReference type="Pfam" id="PF00664">
    <property type="entry name" value="ABC_membrane"/>
    <property type="match status" value="1"/>
</dbReference>
<feature type="transmembrane region" description="Helical" evidence="5">
    <location>
        <begin position="276"/>
        <end position="299"/>
    </location>
</feature>
<dbReference type="InterPro" id="IPR036640">
    <property type="entry name" value="ABC1_TM_sf"/>
</dbReference>
<dbReference type="InterPro" id="IPR003439">
    <property type="entry name" value="ABC_transporter-like_ATP-bd"/>
</dbReference>
<dbReference type="SUPFAM" id="SSF90123">
    <property type="entry name" value="ABC transporter transmembrane region"/>
    <property type="match status" value="1"/>
</dbReference>
<dbReference type="Pfam" id="PF00005">
    <property type="entry name" value="ABC_tran"/>
    <property type="match status" value="1"/>
</dbReference>
<feature type="transmembrane region" description="Helical" evidence="5">
    <location>
        <begin position="136"/>
        <end position="156"/>
    </location>
</feature>
<dbReference type="Proteomes" id="UP001332243">
    <property type="component" value="Unassembled WGS sequence"/>
</dbReference>
<dbReference type="GO" id="GO:0005524">
    <property type="term" value="F:ATP binding"/>
    <property type="evidence" value="ECO:0007669"/>
    <property type="project" value="UniProtKB-KW"/>
</dbReference>
<dbReference type="SUPFAM" id="SSF52540">
    <property type="entry name" value="P-loop containing nucleoside triphosphate hydrolases"/>
    <property type="match status" value="1"/>
</dbReference>
<dbReference type="PANTHER" id="PTHR43394:SF1">
    <property type="entry name" value="ATP-BINDING CASSETTE SUB-FAMILY B MEMBER 10, MITOCHONDRIAL"/>
    <property type="match status" value="1"/>
</dbReference>
<dbReference type="PROSITE" id="PS50893">
    <property type="entry name" value="ABC_TRANSPORTER_2"/>
    <property type="match status" value="1"/>
</dbReference>
<dbReference type="Gene3D" id="1.20.1560.10">
    <property type="entry name" value="ABC transporter type 1, transmembrane domain"/>
    <property type="match status" value="1"/>
</dbReference>
<evidence type="ECO:0000256" key="5">
    <source>
        <dbReference type="SAM" id="Phobius"/>
    </source>
</evidence>
<dbReference type="InterPro" id="IPR039421">
    <property type="entry name" value="Type_1_exporter"/>
</dbReference>
<reference evidence="8 9" key="1">
    <citation type="submission" date="2024-01" db="EMBL/GenBank/DDBJ databases">
        <title>Genome insights into Plantactinospora sonchi sp. nov.</title>
        <authorList>
            <person name="Wang L."/>
        </authorList>
    </citation>
    <scope>NUCLEOTIDE SEQUENCE [LARGE SCALE GENOMIC DNA]</scope>
    <source>
        <strain evidence="8 9">NEAU-QY2</strain>
    </source>
</reference>
<dbReference type="CDD" id="cd07346">
    <property type="entry name" value="ABC_6TM_exporters"/>
    <property type="match status" value="1"/>
</dbReference>
<dbReference type="Gene3D" id="3.40.50.300">
    <property type="entry name" value="P-loop containing nucleotide triphosphate hydrolases"/>
    <property type="match status" value="1"/>
</dbReference>
<keyword evidence="3 5" id="KW-1133">Transmembrane helix</keyword>
<sequence>MRTGPPTARTVLTGAVTGQARHVVTSAVLNAAHQGGEALIPVLIGVVIDRAVGRGGIVDLLLWIGVLAVMFAALSTGFRYGARAGERAAEQAAHQLRIAVTGRVLDHRGGAEHRHLPGALASIATSDAERVGMVNLALGAGTGALAGLLVGGVALLVVSVPLGLLVLVGAPLLLWLAQLLGRPLEHRSSAEQERAAYASGLAADLVAGLRVLKGLGAAPAAADRYRLASQHSLAATVRAARARAWHDGILLVATGVFVAAVGLLGGRLATQDEISVGQLVAAVGLALFLLGPLSTLSWVNAEFAQGRASAARIATVLGAPPATAGGDDRPAEPVRGRLRLHDVRYGALRGVNLHTEPGELLGVVATDPVAATDLLRCLAREVDPETGRIELDDVPLPTLDPGRLRAAVLVAPHEADLFEGSLLDNVTAAASAPEDVTPALAAADVDEVARALPDGVRTRLAEGGRSLSGGQRQRVALARALAAGTPVLVLHDPTTAVDAATEARIADGVRALRRGSTTLLVTTSPALLAVTDRVVLLDAGAVRADGRHPDLLRDDADYRAAVLT</sequence>
<keyword evidence="2 5" id="KW-0812">Transmembrane</keyword>
<evidence type="ECO:0000313" key="9">
    <source>
        <dbReference type="Proteomes" id="UP001332243"/>
    </source>
</evidence>
<evidence type="ECO:0000256" key="4">
    <source>
        <dbReference type="ARBA" id="ARBA00023136"/>
    </source>
</evidence>
<dbReference type="InterPro" id="IPR011527">
    <property type="entry name" value="ABC1_TM_dom"/>
</dbReference>
<keyword evidence="8" id="KW-0547">Nucleotide-binding</keyword>
<feature type="domain" description="ABC transporter" evidence="6">
    <location>
        <begin position="338"/>
        <end position="564"/>
    </location>
</feature>
<keyword evidence="9" id="KW-1185">Reference proteome</keyword>
<feature type="transmembrane region" description="Helical" evidence="5">
    <location>
        <begin position="248"/>
        <end position="270"/>
    </location>
</feature>
<feature type="transmembrane region" description="Helical" evidence="5">
    <location>
        <begin position="60"/>
        <end position="78"/>
    </location>
</feature>
<keyword evidence="8" id="KW-0067">ATP-binding</keyword>
<evidence type="ECO:0000256" key="2">
    <source>
        <dbReference type="ARBA" id="ARBA00022692"/>
    </source>
</evidence>
<evidence type="ECO:0000259" key="6">
    <source>
        <dbReference type="PROSITE" id="PS50893"/>
    </source>
</evidence>
<gene>
    <name evidence="8" type="ORF">V1633_36510</name>
</gene>
<dbReference type="InterPro" id="IPR017871">
    <property type="entry name" value="ABC_transporter-like_CS"/>
</dbReference>
<dbReference type="PANTHER" id="PTHR43394">
    <property type="entry name" value="ATP-DEPENDENT PERMEASE MDL1, MITOCHONDRIAL"/>
    <property type="match status" value="1"/>
</dbReference>
<dbReference type="EMBL" id="JAZGQK010000048">
    <property type="protein sequence ID" value="MEE6263965.1"/>
    <property type="molecule type" value="Genomic_DNA"/>
</dbReference>
<evidence type="ECO:0000313" key="8">
    <source>
        <dbReference type="EMBL" id="MEE6263965.1"/>
    </source>
</evidence>
<organism evidence="8 9">
    <name type="scientific">Plantactinospora sonchi</name>
    <dbReference type="NCBI Taxonomy" id="1544735"/>
    <lineage>
        <taxon>Bacteria</taxon>
        <taxon>Bacillati</taxon>
        <taxon>Actinomycetota</taxon>
        <taxon>Actinomycetes</taxon>
        <taxon>Micromonosporales</taxon>
        <taxon>Micromonosporaceae</taxon>
        <taxon>Plantactinospora</taxon>
    </lineage>
</organism>